<comment type="caution">
    <text evidence="3">The sequence shown here is derived from an EMBL/GenBank/DDBJ whole genome shotgun (WGS) entry which is preliminary data.</text>
</comment>
<evidence type="ECO:0000256" key="1">
    <source>
        <dbReference type="SAM" id="MobiDB-lite"/>
    </source>
</evidence>
<reference evidence="3 4" key="1">
    <citation type="submission" date="2014-02" db="EMBL/GenBank/DDBJ databases">
        <title>Genome sequence of Paenibacillus darwinianus reveals adaptive mechanisms for survival in Antarctic soils.</title>
        <authorList>
            <person name="Dsouza M."/>
            <person name="Taylor M.W."/>
            <person name="Turner S.J."/>
            <person name="Aislabie J."/>
        </authorList>
    </citation>
    <scope>NUCLEOTIDE SEQUENCE [LARGE SCALE GENOMIC DNA]</scope>
    <source>
        <strain evidence="3 4">CE1</strain>
    </source>
</reference>
<keyword evidence="2" id="KW-0472">Membrane</keyword>
<feature type="region of interest" description="Disordered" evidence="1">
    <location>
        <begin position="54"/>
        <end position="95"/>
    </location>
</feature>
<dbReference type="Proteomes" id="UP000053750">
    <property type="component" value="Unassembled WGS sequence"/>
</dbReference>
<keyword evidence="4" id="KW-1185">Reference proteome</keyword>
<dbReference type="RefSeq" id="WP_036585038.1">
    <property type="nucleotide sequence ID" value="NZ_KK082162.1"/>
</dbReference>
<dbReference type="OrthoDB" id="2660621at2"/>
<evidence type="ECO:0000313" key="3">
    <source>
        <dbReference type="EMBL" id="EXX86668.1"/>
    </source>
</evidence>
<proteinExistence type="predicted"/>
<keyword evidence="2" id="KW-1133">Transmembrane helix</keyword>
<protein>
    <submittedName>
        <fullName evidence="3">Uncharacterized protein</fullName>
    </submittedName>
</protein>
<keyword evidence="2" id="KW-0812">Transmembrane</keyword>
<feature type="transmembrane region" description="Helical" evidence="2">
    <location>
        <begin position="31"/>
        <end position="47"/>
    </location>
</feature>
<evidence type="ECO:0000313" key="4">
    <source>
        <dbReference type="Proteomes" id="UP000053750"/>
    </source>
</evidence>
<dbReference type="AlphaFoldDB" id="A0A9W5W6G7"/>
<name>A0A9W5W6G7_9BACL</name>
<evidence type="ECO:0000256" key="2">
    <source>
        <dbReference type="SAM" id="Phobius"/>
    </source>
</evidence>
<accession>A0A9W5W6G7</accession>
<dbReference type="EMBL" id="JFHU01000182">
    <property type="protein sequence ID" value="EXX86668.1"/>
    <property type="molecule type" value="Genomic_DNA"/>
</dbReference>
<feature type="transmembrane region" description="Helical" evidence="2">
    <location>
        <begin position="7"/>
        <end position="25"/>
    </location>
</feature>
<sequence length="95" mass="10776">MRRKLQPWFIALIVLMGVGVVSQLIKNPVGLIIPVTVFAVVFLLYKFPPSRFRVSKPSARSAAPDRLKTKSRSRKTVPFRVIEGGKDDDNQPKYH</sequence>
<feature type="compositionally biased region" description="Basic and acidic residues" evidence="1">
    <location>
        <begin position="83"/>
        <end position="95"/>
    </location>
</feature>
<organism evidence="3 4">
    <name type="scientific">Paenibacillus darwinianus</name>
    <dbReference type="NCBI Taxonomy" id="1380763"/>
    <lineage>
        <taxon>Bacteria</taxon>
        <taxon>Bacillati</taxon>
        <taxon>Bacillota</taxon>
        <taxon>Bacilli</taxon>
        <taxon>Bacillales</taxon>
        <taxon>Paenibacillaceae</taxon>
        <taxon>Paenibacillus</taxon>
    </lineage>
</organism>
<gene>
    <name evidence="3" type="ORF">BG53_05680</name>
</gene>